<evidence type="ECO:0000313" key="10">
    <source>
        <dbReference type="EMBL" id="KAB2629713.1"/>
    </source>
</evidence>
<evidence type="ECO:0000256" key="7">
    <source>
        <dbReference type="ARBA" id="ARBA00023278"/>
    </source>
</evidence>
<feature type="compositionally biased region" description="Gly residues" evidence="8">
    <location>
        <begin position="78"/>
        <end position="89"/>
    </location>
</feature>
<reference evidence="11" key="2">
    <citation type="submission" date="2019-10" db="EMBL/GenBank/DDBJ databases">
        <title>A de novo genome assembly of a pear dwarfing rootstock.</title>
        <authorList>
            <person name="Wang F."/>
            <person name="Wang J."/>
            <person name="Li S."/>
            <person name="Zhang Y."/>
            <person name="Fang M."/>
            <person name="Ma L."/>
            <person name="Zhao Y."/>
            <person name="Jiang S."/>
        </authorList>
    </citation>
    <scope>NUCLEOTIDE SEQUENCE [LARGE SCALE GENOMIC DNA]</scope>
</reference>
<evidence type="ECO:0000256" key="6">
    <source>
        <dbReference type="ARBA" id="ARBA00022729"/>
    </source>
</evidence>
<keyword evidence="7" id="KW-0379">Hydroxylation</keyword>
<dbReference type="GO" id="GO:0006995">
    <property type="term" value="P:cellular response to nitrogen starvation"/>
    <property type="evidence" value="ECO:0007669"/>
    <property type="project" value="UniProtKB-ARBA"/>
</dbReference>
<proteinExistence type="inferred from homology"/>
<feature type="region of interest" description="Disordered" evidence="8">
    <location>
        <begin position="69"/>
        <end position="89"/>
    </location>
</feature>
<dbReference type="OrthoDB" id="1863260at2759"/>
<dbReference type="InterPro" id="IPR033250">
    <property type="entry name" value="CEP"/>
</dbReference>
<evidence type="ECO:0000256" key="8">
    <source>
        <dbReference type="SAM" id="MobiDB-lite"/>
    </source>
</evidence>
<dbReference type="GO" id="GO:0048364">
    <property type="term" value="P:root development"/>
    <property type="evidence" value="ECO:0007669"/>
    <property type="project" value="InterPro"/>
</dbReference>
<keyword evidence="3" id="KW-0052">Apoplast</keyword>
<dbReference type="PANTHER" id="PTHR33348:SF36">
    <property type="match status" value="1"/>
</dbReference>
<protein>
    <submittedName>
        <fullName evidence="10">Uncharacterized protein</fullName>
    </submittedName>
</protein>
<dbReference type="GO" id="GO:1902025">
    <property type="term" value="P:nitrate import"/>
    <property type="evidence" value="ECO:0007669"/>
    <property type="project" value="TreeGrafter"/>
</dbReference>
<feature type="chain" id="PRO_5024378959" evidence="9">
    <location>
        <begin position="31"/>
        <end position="89"/>
    </location>
</feature>
<feature type="region of interest" description="Disordered" evidence="8">
    <location>
        <begin position="36"/>
        <end position="57"/>
    </location>
</feature>
<feature type="signal peptide" evidence="9">
    <location>
        <begin position="1"/>
        <end position="30"/>
    </location>
</feature>
<reference evidence="10 11" key="1">
    <citation type="submission" date="2019-09" db="EMBL/GenBank/DDBJ databases">
        <authorList>
            <person name="Ou C."/>
        </authorList>
    </citation>
    <scope>NUCLEOTIDE SEQUENCE [LARGE SCALE GENOMIC DNA]</scope>
    <source>
        <strain evidence="10">S2</strain>
        <tissue evidence="10">Leaf</tissue>
    </source>
</reference>
<dbReference type="PANTHER" id="PTHR33348">
    <property type="entry name" value="PRECURSOR OF CEP5"/>
    <property type="match status" value="1"/>
</dbReference>
<dbReference type="GO" id="GO:0048046">
    <property type="term" value="C:apoplast"/>
    <property type="evidence" value="ECO:0007669"/>
    <property type="project" value="UniProtKB-SubCell"/>
</dbReference>
<dbReference type="GO" id="GO:2000280">
    <property type="term" value="P:regulation of root development"/>
    <property type="evidence" value="ECO:0007669"/>
    <property type="project" value="TreeGrafter"/>
</dbReference>
<reference evidence="10 11" key="3">
    <citation type="submission" date="2019-11" db="EMBL/GenBank/DDBJ databases">
        <title>A de novo genome assembly of a pear dwarfing rootstock.</title>
        <authorList>
            <person name="Wang F."/>
            <person name="Wang J."/>
            <person name="Li S."/>
            <person name="Zhang Y."/>
            <person name="Fang M."/>
            <person name="Ma L."/>
            <person name="Zhao Y."/>
            <person name="Jiang S."/>
        </authorList>
    </citation>
    <scope>NUCLEOTIDE SEQUENCE [LARGE SCALE GENOMIC DNA]</scope>
    <source>
        <strain evidence="10">S2</strain>
        <tissue evidence="10">Leaf</tissue>
    </source>
</reference>
<evidence type="ECO:0000256" key="9">
    <source>
        <dbReference type="SAM" id="SignalP"/>
    </source>
</evidence>
<keyword evidence="4" id="KW-0964">Secreted</keyword>
<comment type="similarity">
    <text evidence="2">Belongs to the C-terminally encoded plant signaling peptide (CEP) family.</text>
</comment>
<dbReference type="AlphaFoldDB" id="A0A5N5HSL4"/>
<keyword evidence="5" id="KW-0372">Hormone</keyword>
<dbReference type="EMBL" id="SMOL01000148">
    <property type="protein sequence ID" value="KAB2629713.1"/>
    <property type="molecule type" value="Genomic_DNA"/>
</dbReference>
<dbReference type="GO" id="GO:1901371">
    <property type="term" value="P:regulation of leaf morphogenesis"/>
    <property type="evidence" value="ECO:0007669"/>
    <property type="project" value="TreeGrafter"/>
</dbReference>
<keyword evidence="11" id="KW-1185">Reference proteome</keyword>
<comment type="caution">
    <text evidence="10">The sequence shown here is derived from an EMBL/GenBank/DDBJ whole genome shotgun (WGS) entry which is preliminary data.</text>
</comment>
<evidence type="ECO:0000313" key="11">
    <source>
        <dbReference type="Proteomes" id="UP000327157"/>
    </source>
</evidence>
<evidence type="ECO:0000256" key="5">
    <source>
        <dbReference type="ARBA" id="ARBA00022702"/>
    </source>
</evidence>
<evidence type="ECO:0000256" key="2">
    <source>
        <dbReference type="ARBA" id="ARBA00008963"/>
    </source>
</evidence>
<evidence type="ECO:0000256" key="1">
    <source>
        <dbReference type="ARBA" id="ARBA00004271"/>
    </source>
</evidence>
<comment type="subcellular location">
    <subcellularLocation>
        <location evidence="1">Secreted</location>
        <location evidence="1">Extracellular space</location>
        <location evidence="1">Apoplast</location>
    </subcellularLocation>
</comment>
<evidence type="ECO:0000256" key="3">
    <source>
        <dbReference type="ARBA" id="ARBA00022523"/>
    </source>
</evidence>
<accession>A0A5N5HSL4</accession>
<gene>
    <name evidence="10" type="ORF">D8674_034508</name>
</gene>
<organism evidence="10 11">
    <name type="scientific">Pyrus ussuriensis x Pyrus communis</name>
    <dbReference type="NCBI Taxonomy" id="2448454"/>
    <lineage>
        <taxon>Eukaryota</taxon>
        <taxon>Viridiplantae</taxon>
        <taxon>Streptophyta</taxon>
        <taxon>Embryophyta</taxon>
        <taxon>Tracheophyta</taxon>
        <taxon>Spermatophyta</taxon>
        <taxon>Magnoliopsida</taxon>
        <taxon>eudicotyledons</taxon>
        <taxon>Gunneridae</taxon>
        <taxon>Pentapetalae</taxon>
        <taxon>rosids</taxon>
        <taxon>fabids</taxon>
        <taxon>Rosales</taxon>
        <taxon>Rosaceae</taxon>
        <taxon>Amygdaloideae</taxon>
        <taxon>Maleae</taxon>
        <taxon>Pyrus</taxon>
    </lineage>
</organism>
<dbReference type="Proteomes" id="UP000327157">
    <property type="component" value="Chromosome 8"/>
</dbReference>
<name>A0A5N5HSL4_9ROSA</name>
<keyword evidence="6 9" id="KW-0732">Signal</keyword>
<dbReference type="GO" id="GO:0005179">
    <property type="term" value="F:hormone activity"/>
    <property type="evidence" value="ECO:0007669"/>
    <property type="project" value="UniProtKB-KW"/>
</dbReference>
<sequence>MAIMAKAKLLYACVFLLALVLSSGIILTEARLMNTADPSNSNSEFIKPKNPSNSKPSYTVVAVKEANAFRPTTPGHSPGVGHGSPPEGG</sequence>
<evidence type="ECO:0000256" key="4">
    <source>
        <dbReference type="ARBA" id="ARBA00022525"/>
    </source>
</evidence>